<gene>
    <name evidence="1" type="ordered locus">Ctu_34760</name>
</gene>
<reference evidence="1 2" key="1">
    <citation type="journal article" date="2010" name="J. Bacteriol.">
        <title>Complete Genome Sequence of Cronobacter turicensis LMG 23827, a foodborne pathogen causing deaths in neonates.</title>
        <authorList>
            <person name="Stephan R."/>
            <person name="Lehner A."/>
            <person name="Tischler P."/>
            <person name="Rattei T."/>
        </authorList>
    </citation>
    <scope>NUCLEOTIDE SEQUENCE [LARGE SCALE GENOMIC DNA]</scope>
    <source>
        <strain evidence="2">DSM 18703 / CCUG 55852 / LMG 23827 / z3032</strain>
    </source>
</reference>
<dbReference type="Proteomes" id="UP000002069">
    <property type="component" value="Chromosome"/>
</dbReference>
<dbReference type="KEGG" id="ctu:CTU_34760"/>
<protein>
    <submittedName>
        <fullName evidence="1">Uncharacterized protein</fullName>
    </submittedName>
</protein>
<dbReference type="HOGENOM" id="CLU_211435_0_0_6"/>
<reference evidence="2" key="2">
    <citation type="journal article" date="2011" name="J. Bacteriol.">
        <title>Complete genome sequence of Cronobacter turicensis LMG 23827, a food-borne pathogen causing deaths in neonates.</title>
        <authorList>
            <person name="Stephan R."/>
            <person name="Lehner A."/>
            <person name="Tischler P."/>
            <person name="Rattei T."/>
        </authorList>
    </citation>
    <scope>NUCLEOTIDE SEQUENCE [LARGE SCALE GENOMIC DNA]</scope>
    <source>
        <strain evidence="2">DSM 18703 / CCUG 55852 / LMG 23827 / z3032</strain>
    </source>
</reference>
<evidence type="ECO:0000313" key="1">
    <source>
        <dbReference type="EMBL" id="CBA33567.1"/>
    </source>
</evidence>
<keyword evidence="2" id="KW-1185">Reference proteome</keyword>
<evidence type="ECO:0000313" key="2">
    <source>
        <dbReference type="Proteomes" id="UP000002069"/>
    </source>
</evidence>
<organism evidence="1 2">
    <name type="scientific">Cronobacter turicensis (strain DSM 18703 / CCUG 55852 / LMG 23827 / z3032)</name>
    <dbReference type="NCBI Taxonomy" id="693216"/>
    <lineage>
        <taxon>Bacteria</taxon>
        <taxon>Pseudomonadati</taxon>
        <taxon>Pseudomonadota</taxon>
        <taxon>Gammaproteobacteria</taxon>
        <taxon>Enterobacterales</taxon>
        <taxon>Enterobacteriaceae</taxon>
        <taxon>Cronobacter</taxon>
    </lineage>
</organism>
<accession>C9XZV0</accession>
<sequence>MQEPRAPFYTGNRGKKQNKKAPFAVLVRNSCQRCVKRIIRRLKNCWKSA</sequence>
<dbReference type="EMBL" id="FN543093">
    <property type="protein sequence ID" value="CBA33567.1"/>
    <property type="molecule type" value="Genomic_DNA"/>
</dbReference>
<proteinExistence type="predicted"/>
<name>C9XZV0_CROTZ</name>
<dbReference type="AlphaFoldDB" id="C9XZV0"/>